<dbReference type="EMBL" id="VXIV02003486">
    <property type="protein sequence ID" value="KAF6016707.1"/>
    <property type="molecule type" value="Genomic_DNA"/>
</dbReference>
<sequence>MPLKIKAECTYLFELATLGDNASVYIKYRALALWGSLRENRVIILERPCQFPQVNLARDVFRYKYSATTPKLLNWPSMYHLRAW</sequence>
<evidence type="ECO:0000313" key="2">
    <source>
        <dbReference type="Proteomes" id="UP000593567"/>
    </source>
</evidence>
<protein>
    <submittedName>
        <fullName evidence="1">Uncharacterized protein</fullName>
    </submittedName>
</protein>
<evidence type="ECO:0000313" key="1">
    <source>
        <dbReference type="EMBL" id="KAF6016707.1"/>
    </source>
</evidence>
<comment type="caution">
    <text evidence="1">The sequence shown here is derived from an EMBL/GenBank/DDBJ whole genome shotgun (WGS) entry which is preliminary data.</text>
</comment>
<accession>A0A7J7IT08</accession>
<proteinExistence type="predicted"/>
<organism evidence="1 2">
    <name type="scientific">Bugula neritina</name>
    <name type="common">Brown bryozoan</name>
    <name type="synonym">Sertularia neritina</name>
    <dbReference type="NCBI Taxonomy" id="10212"/>
    <lineage>
        <taxon>Eukaryota</taxon>
        <taxon>Metazoa</taxon>
        <taxon>Spiralia</taxon>
        <taxon>Lophotrochozoa</taxon>
        <taxon>Bryozoa</taxon>
        <taxon>Gymnolaemata</taxon>
        <taxon>Cheilostomatida</taxon>
        <taxon>Flustrina</taxon>
        <taxon>Buguloidea</taxon>
        <taxon>Bugulidae</taxon>
        <taxon>Bugula</taxon>
    </lineage>
</organism>
<dbReference type="Proteomes" id="UP000593567">
    <property type="component" value="Unassembled WGS sequence"/>
</dbReference>
<name>A0A7J7IT08_BUGNE</name>
<dbReference type="AlphaFoldDB" id="A0A7J7IT08"/>
<gene>
    <name evidence="1" type="ORF">EB796_024993</name>
</gene>
<reference evidence="1" key="1">
    <citation type="submission" date="2020-06" db="EMBL/GenBank/DDBJ databases">
        <title>Draft genome of Bugula neritina, a colonial animal packing powerful symbionts and potential medicines.</title>
        <authorList>
            <person name="Rayko M."/>
        </authorList>
    </citation>
    <scope>NUCLEOTIDE SEQUENCE [LARGE SCALE GENOMIC DNA]</scope>
    <source>
        <strain evidence="1">Kwan_BN1</strain>
    </source>
</reference>
<keyword evidence="2" id="KW-1185">Reference proteome</keyword>